<feature type="domain" description="MMS19 N-terminal" evidence="7">
    <location>
        <begin position="42"/>
        <end position="321"/>
    </location>
</feature>
<organism evidence="8 9">
    <name type="scientific">Rhizophlyctis rosea</name>
    <dbReference type="NCBI Taxonomy" id="64517"/>
    <lineage>
        <taxon>Eukaryota</taxon>
        <taxon>Fungi</taxon>
        <taxon>Fungi incertae sedis</taxon>
        <taxon>Chytridiomycota</taxon>
        <taxon>Chytridiomycota incertae sedis</taxon>
        <taxon>Chytridiomycetes</taxon>
        <taxon>Rhizophlyctidales</taxon>
        <taxon>Rhizophlyctidaceae</taxon>
        <taxon>Rhizophlyctis</taxon>
    </lineage>
</organism>
<comment type="caution">
    <text evidence="8">The sequence shown here is derived from an EMBL/GenBank/DDBJ whole genome shotgun (WGS) entry which is preliminary data.</text>
</comment>
<evidence type="ECO:0000259" key="6">
    <source>
        <dbReference type="Pfam" id="PF12460"/>
    </source>
</evidence>
<evidence type="ECO:0000256" key="1">
    <source>
        <dbReference type="ARBA" id="ARBA00004123"/>
    </source>
</evidence>
<evidence type="ECO:0000256" key="4">
    <source>
        <dbReference type="ARBA" id="ARBA00023242"/>
    </source>
</evidence>
<comment type="subcellular location">
    <subcellularLocation>
        <location evidence="1 5">Nucleus</location>
    </subcellularLocation>
</comment>
<dbReference type="Gene3D" id="1.25.10.10">
    <property type="entry name" value="Leucine-rich Repeat Variant"/>
    <property type="match status" value="2"/>
</dbReference>
<dbReference type="Pfam" id="PF12460">
    <property type="entry name" value="MMS19_C"/>
    <property type="match status" value="1"/>
</dbReference>
<evidence type="ECO:0000259" key="7">
    <source>
        <dbReference type="Pfam" id="PF14500"/>
    </source>
</evidence>
<dbReference type="InterPro" id="IPR016024">
    <property type="entry name" value="ARM-type_fold"/>
</dbReference>
<evidence type="ECO:0000256" key="2">
    <source>
        <dbReference type="ARBA" id="ARBA00009340"/>
    </source>
</evidence>
<gene>
    <name evidence="8" type="primary">MMS19</name>
    <name evidence="8" type="ORF">HK097_008832</name>
</gene>
<dbReference type="InterPro" id="IPR039920">
    <property type="entry name" value="MMS19"/>
</dbReference>
<accession>A0AAD5S9X6</accession>
<dbReference type="PANTHER" id="PTHR12891:SF0">
    <property type="entry name" value="MMS19 NUCLEOTIDE EXCISION REPAIR PROTEIN HOMOLOG"/>
    <property type="match status" value="1"/>
</dbReference>
<dbReference type="InterPro" id="IPR011989">
    <property type="entry name" value="ARM-like"/>
</dbReference>
<dbReference type="InterPro" id="IPR024687">
    <property type="entry name" value="MMS19_C"/>
</dbReference>
<evidence type="ECO:0000313" key="8">
    <source>
        <dbReference type="EMBL" id="KAJ3050197.1"/>
    </source>
</evidence>
<sequence length="1094" mass="119474">MSLVLALEAFARAPVDSPEANAALDAIVGVIKSGNATILNLVEQLGPLLTHNDPFERAKGVGLLSAVVRKCEGDKVSRDTGIACKRSLLDGYILKRRTNVASVLLNFFLDRLADQPSVGETLKGILSLLEMKAISAADANMIPQRIFTELAIQTFQQTVRHSFFRIIDLLLESYLPAVKSLGSDFVSGYIQAMDGEKDPRNLLLAFRIVKAMVDSLDYDKYCEELFEVAFCYFPITFRPPPDDIYGITAEDLKGALRACVCATEKFAPYAMPVLIEKLSSSSGTAKTDAMDTLSSCAPIYGARPLLPHAEHIWDFLKEEIFKGGNDANDRSALAAIKAVTVAFSSTPATSSEARAPLEVFLNLALKDTLHNFKEPELKFAKTSGKMLMAAASASDPACYAISTSVIPVLLAEHKADDAPTRRKTVLEVILDFIVAAREVYGSIDVQSSGLDEDFVSPIVNFKDNLLVQFSSALTSRNEYAPLRVVGARGLFEMLMSRQLLAENEAGIIIQLLNQTVLDDPDEDVKAEALRALVNFAEKRPESVLQNSLPVFYDELPSEGWAIDAEVSRVEAVLATIAQLATGEVLFQPAIQRLLEKLDTTISKSPSDHDDVRYARALSGTMLAVLRNRHAREKSGGGRLIAECWEPVVMPLLCRSVSRAAALAEGVLSDEAVFDNIGMVFGVVVRAVDAGWVFGFGVSKLCLRALSANMVDVLMDRVQKRLLDLVFEVFVNGRLEVLPGLHDLAGKAFAPLMVTSPVLQKNLSRLFAGILTNCRAGVDLPTQDTGAFLREIIMQGVTDPSQILTVTGAKIVASVLNKAKSDGDISAFIESILLPNFKPELFSEEAPLERRRHLLVFYIWIIKALILRAHNAGYALSLDVIHLLAHTGLGRDAGHGFGIIVADLEDGTLTKEAFAVTRLLYKQRFFNYCLPLLVDGFHAAAPELKQYYLLALSHLLRNIPQQILLNEIPRLFPLLLSSLSSTDGDLKVATLDTFDLVLKEAPAVAMEHAGSIIDLLLAITRSRDPAHGNGVRVRIAALKTLGQVPASIEFSILFPHKQKVLKALGSAVDDPKRAVRREAVNTRAKWYMLLGPKHG</sequence>
<evidence type="ECO:0000256" key="3">
    <source>
        <dbReference type="ARBA" id="ARBA00022737"/>
    </source>
</evidence>
<reference evidence="8" key="1">
    <citation type="submission" date="2020-05" db="EMBL/GenBank/DDBJ databases">
        <title>Phylogenomic resolution of chytrid fungi.</title>
        <authorList>
            <person name="Stajich J.E."/>
            <person name="Amses K."/>
            <person name="Simmons R."/>
            <person name="Seto K."/>
            <person name="Myers J."/>
            <person name="Bonds A."/>
            <person name="Quandt C.A."/>
            <person name="Barry K."/>
            <person name="Liu P."/>
            <person name="Grigoriev I."/>
            <person name="Longcore J.E."/>
            <person name="James T.Y."/>
        </authorList>
    </citation>
    <scope>NUCLEOTIDE SEQUENCE</scope>
    <source>
        <strain evidence="8">JEL0318</strain>
    </source>
</reference>
<proteinExistence type="inferred from homology"/>
<dbReference type="GO" id="GO:0016226">
    <property type="term" value="P:iron-sulfur cluster assembly"/>
    <property type="evidence" value="ECO:0007669"/>
    <property type="project" value="UniProtKB-UniRule"/>
</dbReference>
<dbReference type="GO" id="GO:0051604">
    <property type="term" value="P:protein maturation"/>
    <property type="evidence" value="ECO:0007669"/>
    <property type="project" value="UniProtKB-UniRule"/>
</dbReference>
<dbReference type="AlphaFoldDB" id="A0AAD5S9X6"/>
<protein>
    <recommendedName>
        <fullName evidence="5">MMS19 nucleotide excision repair protein</fullName>
    </recommendedName>
</protein>
<keyword evidence="5" id="KW-0234">DNA repair</keyword>
<keyword evidence="4 5" id="KW-0539">Nucleus</keyword>
<dbReference type="Proteomes" id="UP001212841">
    <property type="component" value="Unassembled WGS sequence"/>
</dbReference>
<feature type="domain" description="MMS19 C-terminal" evidence="6">
    <location>
        <begin position="716"/>
        <end position="1044"/>
    </location>
</feature>
<comment type="similarity">
    <text evidence="2 5">Belongs to the MET18/MMS19 family.</text>
</comment>
<dbReference type="PANTHER" id="PTHR12891">
    <property type="entry name" value="DNA REPAIR/TRANSCRIPTION PROTEIN MET18/MMS19"/>
    <property type="match status" value="1"/>
</dbReference>
<dbReference type="GO" id="GO:0097361">
    <property type="term" value="C:cytosolic [4Fe-4S] assembly targeting complex"/>
    <property type="evidence" value="ECO:0007669"/>
    <property type="project" value="UniProtKB-UniRule"/>
</dbReference>
<evidence type="ECO:0000313" key="9">
    <source>
        <dbReference type="Proteomes" id="UP001212841"/>
    </source>
</evidence>
<name>A0AAD5S9X6_9FUNG</name>
<keyword evidence="5" id="KW-0227">DNA damage</keyword>
<keyword evidence="3" id="KW-0677">Repeat</keyword>
<dbReference type="SUPFAM" id="SSF48371">
    <property type="entry name" value="ARM repeat"/>
    <property type="match status" value="1"/>
</dbReference>
<evidence type="ECO:0000256" key="5">
    <source>
        <dbReference type="RuleBase" id="RU367072"/>
    </source>
</evidence>
<dbReference type="Pfam" id="PF14500">
    <property type="entry name" value="MMS19_N"/>
    <property type="match status" value="1"/>
</dbReference>
<keyword evidence="9" id="KW-1185">Reference proteome</keyword>
<dbReference type="EMBL" id="JADGJD010000543">
    <property type="protein sequence ID" value="KAJ3050197.1"/>
    <property type="molecule type" value="Genomic_DNA"/>
</dbReference>
<comment type="function">
    <text evidence="5">Key component of the cytosolic iron-sulfur protein assembly (CIA) complex, a multiprotein complex that mediates the incorporation of iron-sulfur cluster into apoproteins specifically involved in DNA metabolism and genomic integrity. In the CIA complex, MMS19 acts as an adapter between early-acting CIA components and a subset of cellular target iron-sulfur proteins.</text>
</comment>
<dbReference type="GO" id="GO:0005634">
    <property type="term" value="C:nucleus"/>
    <property type="evidence" value="ECO:0007669"/>
    <property type="project" value="UniProtKB-SubCell"/>
</dbReference>
<dbReference type="InterPro" id="IPR029240">
    <property type="entry name" value="MMS19_N"/>
</dbReference>
<dbReference type="GO" id="GO:0006281">
    <property type="term" value="P:DNA repair"/>
    <property type="evidence" value="ECO:0007669"/>
    <property type="project" value="UniProtKB-UniRule"/>
</dbReference>